<feature type="domain" description="SLH" evidence="2">
    <location>
        <begin position="1186"/>
        <end position="1246"/>
    </location>
</feature>
<dbReference type="Pfam" id="PF16403">
    <property type="entry name" value="Bact_surface_Ig-like"/>
    <property type="match status" value="1"/>
</dbReference>
<feature type="domain" description="SLH" evidence="2">
    <location>
        <begin position="1062"/>
        <end position="1125"/>
    </location>
</feature>
<gene>
    <name evidence="3" type="ORF">AM231_27435</name>
</gene>
<reference evidence="4" key="1">
    <citation type="submission" date="2015-08" db="EMBL/GenBank/DDBJ databases">
        <title>Genome sequencing project for genomic taxonomy and phylogenomics of Bacillus-like bacteria.</title>
        <authorList>
            <person name="Liu B."/>
            <person name="Wang J."/>
            <person name="Zhu Y."/>
            <person name="Liu G."/>
            <person name="Chen Q."/>
            <person name="Chen Z."/>
            <person name="Lan J."/>
            <person name="Che J."/>
            <person name="Ge C."/>
            <person name="Shi H."/>
            <person name="Pan Z."/>
            <person name="Liu X."/>
        </authorList>
    </citation>
    <scope>NUCLEOTIDE SEQUENCE [LARGE SCALE GENOMIC DNA]</scope>
    <source>
        <strain evidence="4">FJAT-22460</strain>
    </source>
</reference>
<evidence type="ECO:0000313" key="4">
    <source>
        <dbReference type="Proteomes" id="UP000036932"/>
    </source>
</evidence>
<dbReference type="AlphaFoldDB" id="A0A0M1N2H4"/>
<dbReference type="PANTHER" id="PTHR43308">
    <property type="entry name" value="OUTER MEMBRANE PROTEIN ALPHA-RELATED"/>
    <property type="match status" value="1"/>
</dbReference>
<organism evidence="3 4">
    <name type="scientific">Paenibacillus solani</name>
    <dbReference type="NCBI Taxonomy" id="1705565"/>
    <lineage>
        <taxon>Bacteria</taxon>
        <taxon>Bacillati</taxon>
        <taxon>Bacillota</taxon>
        <taxon>Bacilli</taxon>
        <taxon>Bacillales</taxon>
        <taxon>Paenibacillaceae</taxon>
        <taxon>Paenibacillus</taxon>
    </lineage>
</organism>
<evidence type="ECO:0000256" key="1">
    <source>
        <dbReference type="SAM" id="MobiDB-lite"/>
    </source>
</evidence>
<feature type="region of interest" description="Disordered" evidence="1">
    <location>
        <begin position="996"/>
        <end position="1059"/>
    </location>
</feature>
<accession>A0A0M1N2H4</accession>
<evidence type="ECO:0000313" key="3">
    <source>
        <dbReference type="EMBL" id="KOR76346.1"/>
    </source>
</evidence>
<dbReference type="InterPro" id="IPR001119">
    <property type="entry name" value="SLH_dom"/>
</dbReference>
<feature type="domain" description="SLH" evidence="2">
    <location>
        <begin position="1126"/>
        <end position="1183"/>
    </location>
</feature>
<dbReference type="PANTHER" id="PTHR43308:SF5">
    <property type="entry name" value="S-LAYER PROTEIN _ PEPTIDOGLYCAN ENDO-BETA-N-ACETYLGLUCOSAMINIDASE"/>
    <property type="match status" value="1"/>
</dbReference>
<dbReference type="Gene3D" id="2.60.40.10">
    <property type="entry name" value="Immunoglobulins"/>
    <property type="match status" value="1"/>
</dbReference>
<feature type="compositionally biased region" description="Basic and acidic residues" evidence="1">
    <location>
        <begin position="1028"/>
        <end position="1038"/>
    </location>
</feature>
<evidence type="ECO:0000259" key="2">
    <source>
        <dbReference type="PROSITE" id="PS51272"/>
    </source>
</evidence>
<dbReference type="InterPro" id="IPR051465">
    <property type="entry name" value="Cell_Envelope_Struct_Comp"/>
</dbReference>
<dbReference type="Pfam" id="PF00395">
    <property type="entry name" value="SLH"/>
    <property type="match status" value="3"/>
</dbReference>
<comment type="caution">
    <text evidence="3">The sequence shown here is derived from an EMBL/GenBank/DDBJ whole genome shotgun (WGS) entry which is preliminary data.</text>
</comment>
<protein>
    <recommendedName>
        <fullName evidence="2">SLH domain-containing protein</fullName>
    </recommendedName>
</protein>
<dbReference type="PATRIC" id="fig|1705565.3.peg.1716"/>
<dbReference type="RefSeq" id="WP_054405461.1">
    <property type="nucleotide sequence ID" value="NZ_LIUT01000008.1"/>
</dbReference>
<dbReference type="EMBL" id="LIUT01000008">
    <property type="protein sequence ID" value="KOR76346.1"/>
    <property type="molecule type" value="Genomic_DNA"/>
</dbReference>
<sequence length="1246" mass="136177">MAKRAFIILALIVSLLLSGLFIPVKDQASAFQMQAETIGSIQYDPRGGGGILHYYSDGKTVKYLANLNNVPADAKWVTFMPLESLHGGNEFYFSLDGITTERKQIDFTYYSELPAEARWFTISNFDGAFGEKKAIHNQQYTYSVDGVNVLSGPEVPANALWTTLSHYTTTWGGEDKTLNYVNSRVPYKMNVDLVQDVSIHSDGLNPIYAKEGTEVTLSFTSLPLLQNPIVTLAGQTVPVVSTAGGVEWKGHVTLNALHSEGEVPFTITYQDDADTKTVMATTDGSSVIFDRTPPEIDLALSTTDWTKDSVAVRGQARDTGSGVEIQKWEQGIKDASYFRNNGNSVAGDAFQAGSNGWYTWYAKDCAGNEAVRTIEIQNIDRMPPSLILESAPKGWTSAPVQISVSAEDIGSGVKVVKWTPGKQSESFFQNGGGTAITNTFEVTSNGIYTVYAEDQMGNGVTEEIMIQNLDTRPPDIRLTSSPILPTQGEVMITADFSDDDSGVETRKWSKGQREADYFLNAGTELNGASFMVDDNGFYTVYAKDHAGNEHVQSIEISNIYKIGSSVKLSLASSDWASKPMDVQVEVTDNGSGIAVQKWAAGHQPVAYFNTGGTPFAGTSFSVNDNGEYSVYIKDNAGYEEVATIKVVNLDTEKPIIADPVLLPNTWTNGEVSVTVTVQDNSDIISMQKWSEGEQTEAFFRNGGGTAFSGGFIVHDNGAYTVYAEDAAGNGAVRTFYVSTIDKEIPDIQLRSSIEQPTNQNVTVTADVYNTRSPIVTMKWASGERALSYFETEGHNFNQSFEVELNGWYTVYAESAAGNKGIGIMEIKNIYKEVPVIQLTSSPSVPTQGVVTVTASVYAPIPLIERKLAMGQKETAYFHTEGDAWTEQLEIFENGWVSYYVRDQAGNETVKQLEITNIDHEKPVITLLGESVIILTQHTAFMDPGATAHDNLDGDLTNRIQVTGKVDVATAGEYRLRYSVTDRAGNEAEEAIRTVIVRPRQEEGGHPNPSEPSSPSPDSGSSPSVPPVIDKEEQKEASGSKEFPPDPEDPPAKVQPPQPLLGMEMPAITDISGHWAEPEIRWLYEKGLLQGYPDGTFRPKQPVTRAEFITLLVRCLELEEQGSIKFSDTAGHWADQAIRTAVANGLAEGYSNLVFGPNDRITREQMAVMLARASQLTGVSFGTVTDKPSFKDQDSISVWAVDQVSAVVESKLLKGYPDGRFLPQGFATRAETAAVIYRLMELLERDE</sequence>
<keyword evidence="4" id="KW-1185">Reference proteome</keyword>
<dbReference type="Proteomes" id="UP000036932">
    <property type="component" value="Unassembled WGS sequence"/>
</dbReference>
<name>A0A0M1N2H4_9BACL</name>
<proteinExistence type="predicted"/>
<dbReference type="OrthoDB" id="2481381at2"/>
<dbReference type="InterPro" id="IPR013783">
    <property type="entry name" value="Ig-like_fold"/>
</dbReference>
<dbReference type="InterPro" id="IPR032179">
    <property type="entry name" value="Cry22Aa_Ig-like"/>
</dbReference>
<dbReference type="PROSITE" id="PS51272">
    <property type="entry name" value="SLH"/>
    <property type="match status" value="3"/>
</dbReference>